<keyword evidence="4 11" id="KW-0963">Cytoplasm</keyword>
<evidence type="ECO:0000256" key="2">
    <source>
        <dbReference type="ARBA" id="ARBA00005594"/>
    </source>
</evidence>
<dbReference type="GO" id="GO:0006420">
    <property type="term" value="P:arginyl-tRNA aminoacylation"/>
    <property type="evidence" value="ECO:0007669"/>
    <property type="project" value="UniProtKB-UniRule"/>
</dbReference>
<dbReference type="Gene3D" id="3.30.1360.70">
    <property type="entry name" value="Arginyl tRNA synthetase N-terminal domain"/>
    <property type="match status" value="1"/>
</dbReference>
<keyword evidence="8 11" id="KW-0648">Protein biosynthesis</keyword>
<dbReference type="SMART" id="SM01016">
    <property type="entry name" value="Arg_tRNA_synt_N"/>
    <property type="match status" value="1"/>
</dbReference>
<comment type="similarity">
    <text evidence="2 11 12">Belongs to the class-I aminoacyl-tRNA synthetase family.</text>
</comment>
<dbReference type="CDD" id="cd07956">
    <property type="entry name" value="Anticodon_Ia_Arg"/>
    <property type="match status" value="1"/>
</dbReference>
<dbReference type="SUPFAM" id="SSF52374">
    <property type="entry name" value="Nucleotidylyl transferase"/>
    <property type="match status" value="1"/>
</dbReference>
<dbReference type="Gene3D" id="1.10.730.10">
    <property type="entry name" value="Isoleucyl-tRNA Synthetase, Domain 1"/>
    <property type="match status" value="1"/>
</dbReference>
<evidence type="ECO:0000256" key="11">
    <source>
        <dbReference type="HAMAP-Rule" id="MF_00123"/>
    </source>
</evidence>
<evidence type="ECO:0000313" key="15">
    <source>
        <dbReference type="EMBL" id="SET75393.1"/>
    </source>
</evidence>
<comment type="subunit">
    <text evidence="3 11">Monomer.</text>
</comment>
<dbReference type="Pfam" id="PF05746">
    <property type="entry name" value="DALR_1"/>
    <property type="match status" value="1"/>
</dbReference>
<dbReference type="Proteomes" id="UP000198618">
    <property type="component" value="Unassembled WGS sequence"/>
</dbReference>
<evidence type="ECO:0000313" key="16">
    <source>
        <dbReference type="Proteomes" id="UP000198618"/>
    </source>
</evidence>
<dbReference type="PANTHER" id="PTHR11956">
    <property type="entry name" value="ARGINYL-TRNA SYNTHETASE"/>
    <property type="match status" value="1"/>
</dbReference>
<dbReference type="OrthoDB" id="9805987at2"/>
<dbReference type="PANTHER" id="PTHR11956:SF5">
    <property type="entry name" value="ARGININE--TRNA LIGASE, CYTOPLASMIC"/>
    <property type="match status" value="1"/>
</dbReference>
<gene>
    <name evidence="11" type="primary">argS</name>
    <name evidence="15" type="ORF">SAMN05216389_1254</name>
</gene>
<name>A0A1I0GVI8_9BACI</name>
<dbReference type="InterPro" id="IPR009080">
    <property type="entry name" value="tRNAsynth_Ia_anticodon-bd"/>
</dbReference>
<dbReference type="InterPro" id="IPR035684">
    <property type="entry name" value="ArgRS_core"/>
</dbReference>
<dbReference type="CDD" id="cd00671">
    <property type="entry name" value="ArgRS_core"/>
    <property type="match status" value="1"/>
</dbReference>
<keyword evidence="16" id="KW-1185">Reference proteome</keyword>
<dbReference type="AlphaFoldDB" id="A0A1I0GVI8"/>
<dbReference type="PROSITE" id="PS00178">
    <property type="entry name" value="AA_TRNA_LIGASE_I"/>
    <property type="match status" value="1"/>
</dbReference>
<dbReference type="Pfam" id="PF00750">
    <property type="entry name" value="tRNA-synt_1d"/>
    <property type="match status" value="1"/>
</dbReference>
<dbReference type="InterPro" id="IPR001278">
    <property type="entry name" value="Arg-tRNA-ligase"/>
</dbReference>
<feature type="domain" description="Arginyl tRNA synthetase N-terminal" evidence="14">
    <location>
        <begin position="9"/>
        <end position="95"/>
    </location>
</feature>
<dbReference type="InterPro" id="IPR001412">
    <property type="entry name" value="aa-tRNA-synth_I_CS"/>
</dbReference>
<evidence type="ECO:0000256" key="7">
    <source>
        <dbReference type="ARBA" id="ARBA00022840"/>
    </source>
</evidence>
<dbReference type="GO" id="GO:0004814">
    <property type="term" value="F:arginine-tRNA ligase activity"/>
    <property type="evidence" value="ECO:0007669"/>
    <property type="project" value="UniProtKB-UniRule"/>
</dbReference>
<evidence type="ECO:0000256" key="5">
    <source>
        <dbReference type="ARBA" id="ARBA00022598"/>
    </source>
</evidence>
<sequence length="556" mass="62505">MNVLAQTENTLKEQIGAAVLQAELATKEEIPAIILEKPKDKAHGDFATNIAMQLARIAKKAPRQIAEDIVANLDEAKASVEKVEIAGPGFINFFMKNDFLTDIIPTILKAENDYGKTDVGKGEKVQVEFVSVNPTGNLHLGHARGAAFGDVLCNVLATAGYEVEREYYINDAGNQIDNLALSVNARYLQALGQDAEMPEDGYHGEDITEIGKALAKEHGDKWANKDEAERIAFFKEYGLQYELGKIEADLKDFRVEFDNWFSERSLYKNEEITDVLDKLKAANYVYEQDGATWFRSTDFDDDKDRVLVKNDGAYTYLTPDIAYHQNKLDRGFNKLINVWGADHHGYIPRMKAAIQALGYEAEKLEVKIIQMVNLFEKGEKLRMSKRTGNAVSLRELMDEVGVDAVRYFFVARSNDSQLDFDLELARSQSNDNPVFYVQYAHARICTMLKQAESKGIDVNQTFDQNLLTAEKELDLLKKLGEFPQMIAEAAEKQTPHKVTQYVFDLASLLHSFYNAEKVLDMDNPELTSARIALMKAVRITLANGLNIIGVKAPEKM</sequence>
<evidence type="ECO:0000256" key="10">
    <source>
        <dbReference type="ARBA" id="ARBA00049339"/>
    </source>
</evidence>
<dbReference type="EC" id="6.1.1.19" evidence="11"/>
<keyword evidence="9 11" id="KW-0030">Aminoacyl-tRNA synthetase</keyword>
<dbReference type="FunFam" id="1.10.730.10:FF:000008">
    <property type="entry name" value="Arginine--tRNA ligase"/>
    <property type="match status" value="1"/>
</dbReference>
<dbReference type="NCBIfam" id="TIGR00456">
    <property type="entry name" value="argS"/>
    <property type="match status" value="1"/>
</dbReference>
<dbReference type="GO" id="GO:0005524">
    <property type="term" value="F:ATP binding"/>
    <property type="evidence" value="ECO:0007669"/>
    <property type="project" value="UniProtKB-UniRule"/>
</dbReference>
<dbReference type="SMART" id="SM00836">
    <property type="entry name" value="DALR_1"/>
    <property type="match status" value="1"/>
</dbReference>
<evidence type="ECO:0000256" key="1">
    <source>
        <dbReference type="ARBA" id="ARBA00004496"/>
    </source>
</evidence>
<evidence type="ECO:0000256" key="12">
    <source>
        <dbReference type="RuleBase" id="RU363038"/>
    </source>
</evidence>
<evidence type="ECO:0000256" key="6">
    <source>
        <dbReference type="ARBA" id="ARBA00022741"/>
    </source>
</evidence>
<proteinExistence type="inferred from homology"/>
<keyword evidence="6 11" id="KW-0547">Nucleotide-binding</keyword>
<feature type="domain" description="DALR anticodon binding" evidence="13">
    <location>
        <begin position="437"/>
        <end position="556"/>
    </location>
</feature>
<protein>
    <recommendedName>
        <fullName evidence="11">Arginine--tRNA ligase</fullName>
        <ecNumber evidence="11">6.1.1.19</ecNumber>
    </recommendedName>
    <alternativeName>
        <fullName evidence="11">Arginyl-tRNA synthetase</fullName>
        <shortName evidence="11">ArgRS</shortName>
    </alternativeName>
</protein>
<dbReference type="FunFam" id="3.30.1360.70:FF:000003">
    <property type="entry name" value="Arginine--tRNA ligase"/>
    <property type="match status" value="1"/>
</dbReference>
<keyword evidence="5 11" id="KW-0436">Ligase</keyword>
<dbReference type="SUPFAM" id="SSF47323">
    <property type="entry name" value="Anticodon-binding domain of a subclass of class I aminoacyl-tRNA synthetases"/>
    <property type="match status" value="1"/>
</dbReference>
<accession>A0A1I0GVI8</accession>
<dbReference type="PRINTS" id="PR01038">
    <property type="entry name" value="TRNASYNTHARG"/>
</dbReference>
<feature type="short sequence motif" description="'HIGH' region" evidence="11">
    <location>
        <begin position="132"/>
        <end position="142"/>
    </location>
</feature>
<keyword evidence="7 11" id="KW-0067">ATP-binding</keyword>
<dbReference type="InterPro" id="IPR036695">
    <property type="entry name" value="Arg-tRNA-synth_N_sf"/>
</dbReference>
<evidence type="ECO:0000256" key="9">
    <source>
        <dbReference type="ARBA" id="ARBA00023146"/>
    </source>
</evidence>
<evidence type="ECO:0000259" key="13">
    <source>
        <dbReference type="SMART" id="SM00836"/>
    </source>
</evidence>
<dbReference type="InterPro" id="IPR005148">
    <property type="entry name" value="Arg-tRNA-synth_N"/>
</dbReference>
<dbReference type="Gene3D" id="3.40.50.620">
    <property type="entry name" value="HUPs"/>
    <property type="match status" value="1"/>
</dbReference>
<dbReference type="InterPro" id="IPR014729">
    <property type="entry name" value="Rossmann-like_a/b/a_fold"/>
</dbReference>
<organism evidence="15 16">
    <name type="scientific">Oceanobacillus limi</name>
    <dbReference type="NCBI Taxonomy" id="930131"/>
    <lineage>
        <taxon>Bacteria</taxon>
        <taxon>Bacillati</taxon>
        <taxon>Bacillota</taxon>
        <taxon>Bacilli</taxon>
        <taxon>Bacillales</taxon>
        <taxon>Bacillaceae</taxon>
        <taxon>Oceanobacillus</taxon>
    </lineage>
</organism>
<evidence type="ECO:0000259" key="14">
    <source>
        <dbReference type="SMART" id="SM01016"/>
    </source>
</evidence>
<dbReference type="HAMAP" id="MF_00123">
    <property type="entry name" value="Arg_tRNA_synth"/>
    <property type="match status" value="1"/>
</dbReference>
<dbReference type="STRING" id="930131.SAMN05216389_1254"/>
<dbReference type="RefSeq" id="WP_090872522.1">
    <property type="nucleotide sequence ID" value="NZ_FOHE01000025.1"/>
</dbReference>
<reference evidence="15 16" key="1">
    <citation type="submission" date="2016-10" db="EMBL/GenBank/DDBJ databases">
        <authorList>
            <person name="de Groot N.N."/>
        </authorList>
    </citation>
    <scope>NUCLEOTIDE SEQUENCE [LARGE SCALE GENOMIC DNA]</scope>
    <source>
        <strain evidence="15 16">IBRC-M 10780</strain>
    </source>
</reference>
<evidence type="ECO:0000256" key="3">
    <source>
        <dbReference type="ARBA" id="ARBA00011245"/>
    </source>
</evidence>
<dbReference type="SUPFAM" id="SSF55190">
    <property type="entry name" value="Arginyl-tRNA synthetase (ArgRS), N-terminal 'additional' domain"/>
    <property type="match status" value="1"/>
</dbReference>
<evidence type="ECO:0000256" key="4">
    <source>
        <dbReference type="ARBA" id="ARBA00022490"/>
    </source>
</evidence>
<dbReference type="GO" id="GO:0005737">
    <property type="term" value="C:cytoplasm"/>
    <property type="evidence" value="ECO:0007669"/>
    <property type="project" value="UniProtKB-SubCell"/>
</dbReference>
<dbReference type="EMBL" id="FOHE01000025">
    <property type="protein sequence ID" value="SET75393.1"/>
    <property type="molecule type" value="Genomic_DNA"/>
</dbReference>
<comment type="catalytic activity">
    <reaction evidence="10 11">
        <text>tRNA(Arg) + L-arginine + ATP = L-arginyl-tRNA(Arg) + AMP + diphosphate</text>
        <dbReference type="Rhea" id="RHEA:20301"/>
        <dbReference type="Rhea" id="RHEA-COMP:9658"/>
        <dbReference type="Rhea" id="RHEA-COMP:9673"/>
        <dbReference type="ChEBI" id="CHEBI:30616"/>
        <dbReference type="ChEBI" id="CHEBI:32682"/>
        <dbReference type="ChEBI" id="CHEBI:33019"/>
        <dbReference type="ChEBI" id="CHEBI:78442"/>
        <dbReference type="ChEBI" id="CHEBI:78513"/>
        <dbReference type="ChEBI" id="CHEBI:456215"/>
        <dbReference type="EC" id="6.1.1.19"/>
    </reaction>
</comment>
<dbReference type="InterPro" id="IPR008909">
    <property type="entry name" value="DALR_anticod-bd"/>
</dbReference>
<dbReference type="FunFam" id="3.40.50.620:FF:000062">
    <property type="entry name" value="Arginine--tRNA ligase"/>
    <property type="match status" value="1"/>
</dbReference>
<evidence type="ECO:0000256" key="8">
    <source>
        <dbReference type="ARBA" id="ARBA00022917"/>
    </source>
</evidence>
<comment type="subcellular location">
    <subcellularLocation>
        <location evidence="1 11">Cytoplasm</location>
    </subcellularLocation>
</comment>
<dbReference type="Pfam" id="PF03485">
    <property type="entry name" value="Arg_tRNA_synt_N"/>
    <property type="match status" value="1"/>
</dbReference>